<dbReference type="FunCoup" id="A0A2V0PFQ5">
    <property type="interactions" value="632"/>
</dbReference>
<dbReference type="PANTHER" id="PTHR31606:SF1">
    <property type="entry name" value="WW DOMAIN BINDING PROTEIN 2, ISOFORM E"/>
    <property type="match status" value="1"/>
</dbReference>
<sequence length="225" mass="24103">MAANPAIVQCATGERMPAPFANEAFVLRRPGCGFEVDGVRTRSGKWATTGSVYLSNTRLVFLADRPDASGLAGFDIPLVYVTNDKLSQPIFGCNNLNGRVWPAVEGGGPAGGLPPHQWKVLFKSGGIGTVWPMYYALVARARRAEAAVKGPAEVVEEITKMAQTAFVDPNDPTTIYLTQPVGEEQRLQEQPRYASNYGTDEAYEPVDPAAAQPQPQGAAPAAARR</sequence>
<accession>A0A2V0PFQ5</accession>
<dbReference type="OrthoDB" id="1259151at2759"/>
<evidence type="ECO:0000313" key="3">
    <source>
        <dbReference type="Proteomes" id="UP000247498"/>
    </source>
</evidence>
<dbReference type="CDD" id="cd13214">
    <property type="entry name" value="PH-GRAM_WBP2"/>
    <property type="match status" value="1"/>
</dbReference>
<name>A0A2V0PFQ5_9CHLO</name>
<reference evidence="2 3" key="1">
    <citation type="journal article" date="2018" name="Sci. Rep.">
        <title>Raphidocelis subcapitata (=Pseudokirchneriella subcapitata) provides an insight into genome evolution and environmental adaptations in the Sphaeropleales.</title>
        <authorList>
            <person name="Suzuki S."/>
            <person name="Yamaguchi H."/>
            <person name="Nakajima N."/>
            <person name="Kawachi M."/>
        </authorList>
    </citation>
    <scope>NUCLEOTIDE SEQUENCE [LARGE SCALE GENOMIC DNA]</scope>
    <source>
        <strain evidence="2 3">NIES-35</strain>
    </source>
</reference>
<dbReference type="STRING" id="307507.A0A2V0PFQ5"/>
<comment type="caution">
    <text evidence="2">The sequence shown here is derived from an EMBL/GenBank/DDBJ whole genome shotgun (WGS) entry which is preliminary data.</text>
</comment>
<dbReference type="PANTHER" id="PTHR31606">
    <property type="entry name" value="WW DOMAIN BINDING PROTEIN 2, ISOFORM E"/>
    <property type="match status" value="1"/>
</dbReference>
<evidence type="ECO:0000313" key="2">
    <source>
        <dbReference type="EMBL" id="GBF98684.1"/>
    </source>
</evidence>
<dbReference type="GO" id="GO:0005634">
    <property type="term" value="C:nucleus"/>
    <property type="evidence" value="ECO:0007669"/>
    <property type="project" value="TreeGrafter"/>
</dbReference>
<dbReference type="AlphaFoldDB" id="A0A2V0PFQ5"/>
<dbReference type="GO" id="GO:0003713">
    <property type="term" value="F:transcription coactivator activity"/>
    <property type="evidence" value="ECO:0007669"/>
    <property type="project" value="InterPro"/>
</dbReference>
<dbReference type="SUPFAM" id="SSF50729">
    <property type="entry name" value="PH domain-like"/>
    <property type="match status" value="1"/>
</dbReference>
<proteinExistence type="predicted"/>
<evidence type="ECO:0000256" key="1">
    <source>
        <dbReference type="SAM" id="MobiDB-lite"/>
    </source>
</evidence>
<dbReference type="InParanoid" id="A0A2V0PFQ5"/>
<organism evidence="2 3">
    <name type="scientific">Raphidocelis subcapitata</name>
    <dbReference type="NCBI Taxonomy" id="307507"/>
    <lineage>
        <taxon>Eukaryota</taxon>
        <taxon>Viridiplantae</taxon>
        <taxon>Chlorophyta</taxon>
        <taxon>core chlorophytes</taxon>
        <taxon>Chlorophyceae</taxon>
        <taxon>CS clade</taxon>
        <taxon>Sphaeropleales</taxon>
        <taxon>Selenastraceae</taxon>
        <taxon>Raphidocelis</taxon>
    </lineage>
</organism>
<dbReference type="InterPro" id="IPR044852">
    <property type="entry name" value="WBP2-like"/>
</dbReference>
<dbReference type="GO" id="GO:0031490">
    <property type="term" value="F:chromatin DNA binding"/>
    <property type="evidence" value="ECO:0007669"/>
    <property type="project" value="TreeGrafter"/>
</dbReference>
<feature type="region of interest" description="Disordered" evidence="1">
    <location>
        <begin position="179"/>
        <end position="225"/>
    </location>
</feature>
<dbReference type="EMBL" id="BDRX01000132">
    <property type="protein sequence ID" value="GBF98684.1"/>
    <property type="molecule type" value="Genomic_DNA"/>
</dbReference>
<gene>
    <name evidence="2" type="ORF">Rsub_11398</name>
</gene>
<keyword evidence="3" id="KW-1185">Reference proteome</keyword>
<dbReference type="Proteomes" id="UP000247498">
    <property type="component" value="Unassembled WGS sequence"/>
</dbReference>
<feature type="compositionally biased region" description="Low complexity" evidence="1">
    <location>
        <begin position="208"/>
        <end position="225"/>
    </location>
</feature>
<protein>
    <submittedName>
        <fullName evidence="2">Uncharacterized protein</fullName>
    </submittedName>
</protein>